<sequence length="256" mass="27324">MSLVPPVTKDIWSHGGDLHVEASGHNRHRRATIPELRALYDGSAGAKDPPAHRYEAQLLHYGLPPSKVKGTAKMRLFKAVSNVNINLSFSTGPQGNFQIGPVAPEPKKSRTTKAAATEKPKATPMPAPRVEQKTAPKTAPKTSHKTAPKTTPKTAPKAAPKAATEYGFSSQPTPGRRQAVVSDRAAGYANPYRNDDDHDDPPPPYPGSPMRTQNNGADDTDDASLPPLGLLMADTKLTTMAQIPFGGTELPLDPHA</sequence>
<feature type="region of interest" description="Disordered" evidence="1">
    <location>
        <begin position="90"/>
        <end position="229"/>
    </location>
</feature>
<evidence type="ECO:0000313" key="3">
    <source>
        <dbReference type="Proteomes" id="UP001285441"/>
    </source>
</evidence>
<reference evidence="2" key="2">
    <citation type="submission" date="2023-06" db="EMBL/GenBank/DDBJ databases">
        <authorList>
            <consortium name="Lawrence Berkeley National Laboratory"/>
            <person name="Haridas S."/>
            <person name="Hensen N."/>
            <person name="Bonometti L."/>
            <person name="Westerberg I."/>
            <person name="Brannstrom I.O."/>
            <person name="Guillou S."/>
            <person name="Cros-Aarteil S."/>
            <person name="Calhoun S."/>
            <person name="Kuo A."/>
            <person name="Mondo S."/>
            <person name="Pangilinan J."/>
            <person name="Riley R."/>
            <person name="LaButti K."/>
            <person name="Andreopoulos B."/>
            <person name="Lipzen A."/>
            <person name="Chen C."/>
            <person name="Yanf M."/>
            <person name="Daum C."/>
            <person name="Ng V."/>
            <person name="Clum A."/>
            <person name="Steindorff A."/>
            <person name="Ohm R."/>
            <person name="Martin F."/>
            <person name="Silar P."/>
            <person name="Natvig D."/>
            <person name="Lalanne C."/>
            <person name="Gautier V."/>
            <person name="Ament-velasquez S.L."/>
            <person name="Kruys A."/>
            <person name="Hutchinson M.I."/>
            <person name="Powell A.J."/>
            <person name="Barry K."/>
            <person name="Miller A.N."/>
            <person name="Grigoriev I.V."/>
            <person name="Debuchy R."/>
            <person name="Gladieux P."/>
            <person name="Thoren M.H."/>
            <person name="Johannesson H."/>
        </authorList>
    </citation>
    <scope>NUCLEOTIDE SEQUENCE</scope>
    <source>
        <strain evidence="2">CBS 232.78</strain>
    </source>
</reference>
<evidence type="ECO:0000256" key="1">
    <source>
        <dbReference type="SAM" id="MobiDB-lite"/>
    </source>
</evidence>
<feature type="compositionally biased region" description="Low complexity" evidence="1">
    <location>
        <begin position="148"/>
        <end position="164"/>
    </location>
</feature>
<gene>
    <name evidence="2" type="ORF">B0H63DRAFT_545853</name>
</gene>
<keyword evidence="3" id="KW-1185">Reference proteome</keyword>
<dbReference type="AlphaFoldDB" id="A0AAE0NGW4"/>
<evidence type="ECO:0000313" key="2">
    <source>
        <dbReference type="EMBL" id="KAK3381282.1"/>
    </source>
</evidence>
<name>A0AAE0NGW4_9PEZI</name>
<proteinExistence type="predicted"/>
<dbReference type="Proteomes" id="UP001285441">
    <property type="component" value="Unassembled WGS sequence"/>
</dbReference>
<accession>A0AAE0NGW4</accession>
<reference evidence="2" key="1">
    <citation type="journal article" date="2023" name="Mol. Phylogenet. Evol.">
        <title>Genome-scale phylogeny and comparative genomics of the fungal order Sordariales.</title>
        <authorList>
            <person name="Hensen N."/>
            <person name="Bonometti L."/>
            <person name="Westerberg I."/>
            <person name="Brannstrom I.O."/>
            <person name="Guillou S."/>
            <person name="Cros-Aarteil S."/>
            <person name="Calhoun S."/>
            <person name="Haridas S."/>
            <person name="Kuo A."/>
            <person name="Mondo S."/>
            <person name="Pangilinan J."/>
            <person name="Riley R."/>
            <person name="LaButti K."/>
            <person name="Andreopoulos B."/>
            <person name="Lipzen A."/>
            <person name="Chen C."/>
            <person name="Yan M."/>
            <person name="Daum C."/>
            <person name="Ng V."/>
            <person name="Clum A."/>
            <person name="Steindorff A."/>
            <person name="Ohm R.A."/>
            <person name="Martin F."/>
            <person name="Silar P."/>
            <person name="Natvig D.O."/>
            <person name="Lalanne C."/>
            <person name="Gautier V."/>
            <person name="Ament-Velasquez S.L."/>
            <person name="Kruys A."/>
            <person name="Hutchinson M.I."/>
            <person name="Powell A.J."/>
            <person name="Barry K."/>
            <person name="Miller A.N."/>
            <person name="Grigoriev I.V."/>
            <person name="Debuchy R."/>
            <person name="Gladieux P."/>
            <person name="Hiltunen Thoren M."/>
            <person name="Johannesson H."/>
        </authorList>
    </citation>
    <scope>NUCLEOTIDE SEQUENCE</scope>
    <source>
        <strain evidence="2">CBS 232.78</strain>
    </source>
</reference>
<organism evidence="2 3">
    <name type="scientific">Podospora didyma</name>
    <dbReference type="NCBI Taxonomy" id="330526"/>
    <lineage>
        <taxon>Eukaryota</taxon>
        <taxon>Fungi</taxon>
        <taxon>Dikarya</taxon>
        <taxon>Ascomycota</taxon>
        <taxon>Pezizomycotina</taxon>
        <taxon>Sordariomycetes</taxon>
        <taxon>Sordariomycetidae</taxon>
        <taxon>Sordariales</taxon>
        <taxon>Podosporaceae</taxon>
        <taxon>Podospora</taxon>
    </lineage>
</organism>
<protein>
    <submittedName>
        <fullName evidence="2">Uncharacterized protein</fullName>
    </submittedName>
</protein>
<comment type="caution">
    <text evidence="2">The sequence shown here is derived from an EMBL/GenBank/DDBJ whole genome shotgun (WGS) entry which is preliminary data.</text>
</comment>
<dbReference type="EMBL" id="JAULSW010000005">
    <property type="protein sequence ID" value="KAK3381282.1"/>
    <property type="molecule type" value="Genomic_DNA"/>
</dbReference>